<comment type="caution">
    <text evidence="2">The sequence shown here is derived from an EMBL/GenBank/DDBJ whole genome shotgun (WGS) entry which is preliminary data.</text>
</comment>
<dbReference type="InterPro" id="IPR043128">
    <property type="entry name" value="Rev_trsase/Diguanyl_cyclase"/>
</dbReference>
<gene>
    <name evidence="2" type="ORF">PACLA_8A072551</name>
</gene>
<feature type="domain" description="Reverse transcriptase" evidence="1">
    <location>
        <begin position="354"/>
        <end position="438"/>
    </location>
</feature>
<sequence length="440" mass="50258">MDLNGIPMPKFDWESTNLPEQWRKFKSHVELIFDGSLKEKSEEVKVNYLSLWIGDKGREICETWTDLDGSGSEQATARKKLQTYYDRYQAHVQPRLNAIFTQYKFNTETQAAGTIEQFITKLRTLVKDCEYTNPDEMMCDREKLINEGDKLTLDKAIQIAQTHKYSQQQLKTMVSAGDEFQKKLDQSLEGLEGMVSIANDIIIHGKTRQEHDQRLHELLIRAKEKGIKFNKDKLEVGVTEVKYFGHLLTDKGLKPDPDKGKGYAIEVQVITSKHYYTSLLGLADSTHMGILNYDVDTANQLESNPEPVAPPAKLPIIKEALDKLIQPGQLVRVNEPTPWISKPAKVHICLDLSQTVNKAIIRPVYPIPTLEENIHRFHQAKVSSTFDIKDAFQTIQLTKESSMLTTMRTPWGHYCWTCLPFGISSAPDEFQRHIHDVLCG</sequence>
<evidence type="ECO:0000313" key="2">
    <source>
        <dbReference type="EMBL" id="CAB4032430.1"/>
    </source>
</evidence>
<dbReference type="AlphaFoldDB" id="A0A7D9JN72"/>
<keyword evidence="3" id="KW-1185">Reference proteome</keyword>
<dbReference type="CDD" id="cd01647">
    <property type="entry name" value="RT_LTR"/>
    <property type="match status" value="1"/>
</dbReference>
<dbReference type="InterPro" id="IPR043502">
    <property type="entry name" value="DNA/RNA_pol_sf"/>
</dbReference>
<dbReference type="Pfam" id="PF00078">
    <property type="entry name" value="RVT_1"/>
    <property type="match status" value="1"/>
</dbReference>
<proteinExistence type="predicted"/>
<dbReference type="InterPro" id="IPR000477">
    <property type="entry name" value="RT_dom"/>
</dbReference>
<name>A0A7D9JN72_PARCT</name>
<evidence type="ECO:0000259" key="1">
    <source>
        <dbReference type="Pfam" id="PF00078"/>
    </source>
</evidence>
<dbReference type="Proteomes" id="UP001152795">
    <property type="component" value="Unassembled WGS sequence"/>
</dbReference>
<dbReference type="PANTHER" id="PTHR37984:SF8">
    <property type="entry name" value="CCHC-TYPE DOMAIN-CONTAINING PROTEIN"/>
    <property type="match status" value="1"/>
</dbReference>
<dbReference type="Gene3D" id="3.30.70.270">
    <property type="match status" value="2"/>
</dbReference>
<dbReference type="SUPFAM" id="SSF56672">
    <property type="entry name" value="DNA/RNA polymerases"/>
    <property type="match status" value="2"/>
</dbReference>
<dbReference type="InterPro" id="IPR050951">
    <property type="entry name" value="Retrovirus_Pol_polyprotein"/>
</dbReference>
<dbReference type="Gene3D" id="3.10.10.10">
    <property type="entry name" value="HIV Type 1 Reverse Transcriptase, subunit A, domain 1"/>
    <property type="match status" value="1"/>
</dbReference>
<evidence type="ECO:0000313" key="3">
    <source>
        <dbReference type="Proteomes" id="UP001152795"/>
    </source>
</evidence>
<organism evidence="2 3">
    <name type="scientific">Paramuricea clavata</name>
    <name type="common">Red gorgonian</name>
    <name type="synonym">Violescent sea-whip</name>
    <dbReference type="NCBI Taxonomy" id="317549"/>
    <lineage>
        <taxon>Eukaryota</taxon>
        <taxon>Metazoa</taxon>
        <taxon>Cnidaria</taxon>
        <taxon>Anthozoa</taxon>
        <taxon>Octocorallia</taxon>
        <taxon>Malacalcyonacea</taxon>
        <taxon>Plexauridae</taxon>
        <taxon>Paramuricea</taxon>
    </lineage>
</organism>
<dbReference type="EMBL" id="CACRXK020018397">
    <property type="protein sequence ID" value="CAB4032430.1"/>
    <property type="molecule type" value="Genomic_DNA"/>
</dbReference>
<protein>
    <recommendedName>
        <fullName evidence="1">Reverse transcriptase domain-containing protein</fullName>
    </recommendedName>
</protein>
<dbReference type="OrthoDB" id="5987296at2759"/>
<reference evidence="2" key="1">
    <citation type="submission" date="2020-04" db="EMBL/GenBank/DDBJ databases">
        <authorList>
            <person name="Alioto T."/>
            <person name="Alioto T."/>
            <person name="Gomez Garrido J."/>
        </authorList>
    </citation>
    <scope>NUCLEOTIDE SEQUENCE</scope>
    <source>
        <strain evidence="2">A484AB</strain>
    </source>
</reference>
<dbReference type="PANTHER" id="PTHR37984">
    <property type="entry name" value="PROTEIN CBG26694"/>
    <property type="match status" value="1"/>
</dbReference>
<accession>A0A7D9JN72</accession>